<dbReference type="InterPro" id="IPR027417">
    <property type="entry name" value="P-loop_NTPase"/>
</dbReference>
<dbReference type="Gene3D" id="1.10.10.60">
    <property type="entry name" value="Homeodomain-like"/>
    <property type="match status" value="1"/>
</dbReference>
<dbReference type="SMART" id="SM00382">
    <property type="entry name" value="AAA"/>
    <property type="match status" value="1"/>
</dbReference>
<dbReference type="PROSITE" id="PS50112">
    <property type="entry name" value="PAS"/>
    <property type="match status" value="1"/>
</dbReference>
<dbReference type="NCBIfam" id="TIGR00229">
    <property type="entry name" value="sensory_box"/>
    <property type="match status" value="1"/>
</dbReference>
<dbReference type="EMBL" id="AAQH01000001">
    <property type="protein sequence ID" value="EAT13843.1"/>
    <property type="molecule type" value="Genomic_DNA"/>
</dbReference>
<keyword evidence="2" id="KW-0067">ATP-binding</keyword>
<dbReference type="InterPro" id="IPR025944">
    <property type="entry name" value="Sigma_54_int_dom_CS"/>
</dbReference>
<keyword evidence="5" id="KW-0804">Transcription</keyword>
<dbReference type="OrthoDB" id="9804019at2"/>
<evidence type="ECO:0000256" key="2">
    <source>
        <dbReference type="ARBA" id="ARBA00022840"/>
    </source>
</evidence>
<dbReference type="InterPro" id="IPR025662">
    <property type="entry name" value="Sigma_54_int_dom_ATP-bd_1"/>
</dbReference>
<dbReference type="InterPro" id="IPR025943">
    <property type="entry name" value="Sigma_54_int_dom_ATP-bd_2"/>
</dbReference>
<evidence type="ECO:0000313" key="10">
    <source>
        <dbReference type="Proteomes" id="UP000004263"/>
    </source>
</evidence>
<dbReference type="GO" id="GO:0043565">
    <property type="term" value="F:sequence-specific DNA binding"/>
    <property type="evidence" value="ECO:0007669"/>
    <property type="project" value="InterPro"/>
</dbReference>
<evidence type="ECO:0000259" key="8">
    <source>
        <dbReference type="PROSITE" id="PS50113"/>
    </source>
</evidence>
<keyword evidence="1" id="KW-0547">Nucleotide-binding</keyword>
<dbReference type="InterPro" id="IPR009057">
    <property type="entry name" value="Homeodomain-like_sf"/>
</dbReference>
<accession>Q1N5U9</accession>
<dbReference type="InterPro" id="IPR000700">
    <property type="entry name" value="PAS-assoc_C"/>
</dbReference>
<organism evidence="9 10">
    <name type="scientific">Bermanella marisrubri</name>
    <dbReference type="NCBI Taxonomy" id="207949"/>
    <lineage>
        <taxon>Bacteria</taxon>
        <taxon>Pseudomonadati</taxon>
        <taxon>Pseudomonadota</taxon>
        <taxon>Gammaproteobacteria</taxon>
        <taxon>Oceanospirillales</taxon>
        <taxon>Oceanospirillaceae</taxon>
        <taxon>Bermanella</taxon>
    </lineage>
</organism>
<dbReference type="InterPro" id="IPR058031">
    <property type="entry name" value="AAA_lid_NorR"/>
</dbReference>
<dbReference type="PROSITE" id="PS00688">
    <property type="entry name" value="SIGMA54_INTERACT_3"/>
    <property type="match status" value="1"/>
</dbReference>
<dbReference type="Gene3D" id="3.40.50.300">
    <property type="entry name" value="P-loop containing nucleotide triphosphate hydrolases"/>
    <property type="match status" value="1"/>
</dbReference>
<dbReference type="Gene3D" id="1.10.8.60">
    <property type="match status" value="1"/>
</dbReference>
<dbReference type="InterPro" id="IPR002078">
    <property type="entry name" value="Sigma_54_int"/>
</dbReference>
<dbReference type="STRING" id="207949.RED65_10634"/>
<dbReference type="GO" id="GO:0006355">
    <property type="term" value="P:regulation of DNA-templated transcription"/>
    <property type="evidence" value="ECO:0007669"/>
    <property type="project" value="InterPro"/>
</dbReference>
<evidence type="ECO:0000259" key="6">
    <source>
        <dbReference type="PROSITE" id="PS50045"/>
    </source>
</evidence>
<dbReference type="InterPro" id="IPR000014">
    <property type="entry name" value="PAS"/>
</dbReference>
<dbReference type="Proteomes" id="UP000004263">
    <property type="component" value="Unassembled WGS sequence"/>
</dbReference>
<dbReference type="PROSITE" id="PS50113">
    <property type="entry name" value="PAC"/>
    <property type="match status" value="1"/>
</dbReference>
<reference evidence="9 10" key="1">
    <citation type="submission" date="2006-03" db="EMBL/GenBank/DDBJ databases">
        <authorList>
            <person name="Pinhassi J."/>
            <person name="Pedros-Alio C."/>
            <person name="Ferriera S."/>
            <person name="Johnson J."/>
            <person name="Kravitz S."/>
            <person name="Halpern A."/>
            <person name="Remington K."/>
            <person name="Beeson K."/>
            <person name="Tran B."/>
            <person name="Rogers Y.-H."/>
            <person name="Friedman R."/>
            <person name="Venter J.C."/>
        </authorList>
    </citation>
    <scope>NUCLEOTIDE SEQUENCE [LARGE SCALE GENOMIC DNA]</scope>
    <source>
        <strain evidence="9 10">RED65</strain>
    </source>
</reference>
<dbReference type="InterPro" id="IPR035965">
    <property type="entry name" value="PAS-like_dom_sf"/>
</dbReference>
<name>Q1N5U9_9GAMM</name>
<dbReference type="FunFam" id="3.40.50.300:FF:000006">
    <property type="entry name" value="DNA-binding transcriptional regulator NtrC"/>
    <property type="match status" value="1"/>
</dbReference>
<evidence type="ECO:0000256" key="3">
    <source>
        <dbReference type="ARBA" id="ARBA00023015"/>
    </source>
</evidence>
<comment type="caution">
    <text evidence="9">The sequence shown here is derived from an EMBL/GenBank/DDBJ whole genome shotgun (WGS) entry which is preliminary data.</text>
</comment>
<evidence type="ECO:0000256" key="4">
    <source>
        <dbReference type="ARBA" id="ARBA00023125"/>
    </source>
</evidence>
<feature type="domain" description="Sigma-54 factor interaction" evidence="6">
    <location>
        <begin position="172"/>
        <end position="401"/>
    </location>
</feature>
<evidence type="ECO:0000259" key="7">
    <source>
        <dbReference type="PROSITE" id="PS50112"/>
    </source>
</evidence>
<dbReference type="RefSeq" id="WP_007017264.1">
    <property type="nucleotide sequence ID" value="NZ_CH724113.1"/>
</dbReference>
<dbReference type="PANTHER" id="PTHR32071">
    <property type="entry name" value="TRANSCRIPTIONAL REGULATORY PROTEIN"/>
    <property type="match status" value="1"/>
</dbReference>
<dbReference type="Pfam" id="PF02954">
    <property type="entry name" value="HTH_8"/>
    <property type="match status" value="1"/>
</dbReference>
<evidence type="ECO:0000313" key="9">
    <source>
        <dbReference type="EMBL" id="EAT13843.1"/>
    </source>
</evidence>
<gene>
    <name evidence="9" type="ORF">RED65_10634</name>
</gene>
<dbReference type="PANTHER" id="PTHR32071:SF117">
    <property type="entry name" value="PTS-DEPENDENT DIHYDROXYACETONE KINASE OPERON REGULATORY PROTEIN-RELATED"/>
    <property type="match status" value="1"/>
</dbReference>
<dbReference type="SUPFAM" id="SSF55785">
    <property type="entry name" value="PYP-like sensor domain (PAS domain)"/>
    <property type="match status" value="1"/>
</dbReference>
<dbReference type="Gene3D" id="3.30.450.20">
    <property type="entry name" value="PAS domain"/>
    <property type="match status" value="1"/>
</dbReference>
<dbReference type="PROSITE" id="PS00676">
    <property type="entry name" value="SIGMA54_INTERACT_2"/>
    <property type="match status" value="1"/>
</dbReference>
<dbReference type="PROSITE" id="PS50045">
    <property type="entry name" value="SIGMA54_INTERACT_4"/>
    <property type="match status" value="1"/>
</dbReference>
<dbReference type="Pfam" id="PF00989">
    <property type="entry name" value="PAS"/>
    <property type="match status" value="1"/>
</dbReference>
<dbReference type="InterPro" id="IPR002197">
    <property type="entry name" value="HTH_Fis"/>
</dbReference>
<dbReference type="SUPFAM" id="SSF46689">
    <property type="entry name" value="Homeodomain-like"/>
    <property type="match status" value="1"/>
</dbReference>
<dbReference type="CDD" id="cd00130">
    <property type="entry name" value="PAS"/>
    <property type="match status" value="1"/>
</dbReference>
<dbReference type="PROSITE" id="PS00675">
    <property type="entry name" value="SIGMA54_INTERACT_1"/>
    <property type="match status" value="1"/>
</dbReference>
<protein>
    <submittedName>
        <fullName evidence="9">Sigma-54 dependent transcriptional regulator/sensory box protein</fullName>
    </submittedName>
</protein>
<dbReference type="GO" id="GO:0005524">
    <property type="term" value="F:ATP binding"/>
    <property type="evidence" value="ECO:0007669"/>
    <property type="project" value="UniProtKB-KW"/>
</dbReference>
<keyword evidence="3" id="KW-0805">Transcription regulation</keyword>
<dbReference type="AlphaFoldDB" id="Q1N5U9"/>
<evidence type="ECO:0000256" key="5">
    <source>
        <dbReference type="ARBA" id="ARBA00023163"/>
    </source>
</evidence>
<dbReference type="HOGENOM" id="CLU_000445_8_8_6"/>
<proteinExistence type="predicted"/>
<feature type="domain" description="PAC" evidence="8">
    <location>
        <begin position="89"/>
        <end position="141"/>
    </location>
</feature>
<sequence length="479" mass="53445">MSPTKSPINQVSEHQRLLLESMSEGVYGLDENGLATFVNLAAERLTGWEANDLIGKSIHDFHHHSHADGRHYPQADCPIYQCLQDGITRTKENEVFWRKDGTSFAVEYSATPILQEGSIQGAIVVFKNISERKRIESALQKALTENRFLKEKLEAENSYLQSEIESNYQSDIIGQSPAIEHLQTQISLSAPTSANILIQGESGTGKELVARAIHQQSERQAQTLVKLNCGAIPEGLVDSELFGHEKGAFTGAVKQRIGRFELANKGTLFLDEVSELPLDAQVKLLRVLQEGEFERVGGNKTIRVDVRIIAASNKNLEQAVHDGSFRLDLYYRLNVFSVQVPPLRERKSDLPILSHFFAKKACADMGKSFKGLHMPSLKWMSHYQWPGNIRELSNWIEHNAILHTGGLFHIHPMAHARHDHSVEHDNESIVSLAEAEKQHIQKALLHCNGRIAGANGAAQLLQLPASTLRSKMKKLGIYG</sequence>
<dbReference type="SUPFAM" id="SSF52540">
    <property type="entry name" value="P-loop containing nucleoside triphosphate hydrolases"/>
    <property type="match status" value="1"/>
</dbReference>
<keyword evidence="4" id="KW-0238">DNA-binding</keyword>
<dbReference type="CDD" id="cd00009">
    <property type="entry name" value="AAA"/>
    <property type="match status" value="1"/>
</dbReference>
<feature type="domain" description="PAS" evidence="7">
    <location>
        <begin position="11"/>
        <end position="63"/>
    </location>
</feature>
<evidence type="ECO:0000256" key="1">
    <source>
        <dbReference type="ARBA" id="ARBA00022741"/>
    </source>
</evidence>
<dbReference type="InterPro" id="IPR013767">
    <property type="entry name" value="PAS_fold"/>
</dbReference>
<dbReference type="InterPro" id="IPR003593">
    <property type="entry name" value="AAA+_ATPase"/>
</dbReference>
<dbReference type="SMART" id="SM00091">
    <property type="entry name" value="PAS"/>
    <property type="match status" value="1"/>
</dbReference>
<keyword evidence="10" id="KW-1185">Reference proteome</keyword>
<dbReference type="Pfam" id="PF00158">
    <property type="entry name" value="Sigma54_activat"/>
    <property type="match status" value="1"/>
</dbReference>
<dbReference type="Pfam" id="PF25601">
    <property type="entry name" value="AAA_lid_14"/>
    <property type="match status" value="1"/>
</dbReference>